<dbReference type="Gene3D" id="1.25.10.10">
    <property type="entry name" value="Leucine-rich Repeat Variant"/>
    <property type="match status" value="2"/>
</dbReference>
<dbReference type="SUPFAM" id="SSF48371">
    <property type="entry name" value="ARM repeat"/>
    <property type="match status" value="2"/>
</dbReference>
<evidence type="ECO:0000256" key="1">
    <source>
        <dbReference type="SAM" id="MobiDB-lite"/>
    </source>
</evidence>
<dbReference type="InterPro" id="IPR057525">
    <property type="entry name" value="UTP20_C"/>
</dbReference>
<evidence type="ECO:0000259" key="2">
    <source>
        <dbReference type="Pfam" id="PF07539"/>
    </source>
</evidence>
<dbReference type="Pfam" id="PF07539">
    <property type="entry name" value="UTP20_N"/>
    <property type="match status" value="1"/>
</dbReference>
<dbReference type="Proteomes" id="UP001329430">
    <property type="component" value="Chromosome 8"/>
</dbReference>
<feature type="domain" description="U3 small nucleolar RNA-associated protein 20 C-terminal" evidence="4">
    <location>
        <begin position="2080"/>
        <end position="2417"/>
    </location>
</feature>
<dbReference type="InterPro" id="IPR011989">
    <property type="entry name" value="ARM-like"/>
</dbReference>
<dbReference type="PANTHER" id="PTHR17695">
    <property type="entry name" value="SMALL SUBUNIT PROCESSOME COMPONENT 20 HOMOLOG"/>
    <property type="match status" value="1"/>
</dbReference>
<feature type="compositionally biased region" description="Acidic residues" evidence="1">
    <location>
        <begin position="1411"/>
        <end position="1421"/>
    </location>
</feature>
<feature type="region of interest" description="Disordered" evidence="1">
    <location>
        <begin position="1411"/>
        <end position="1448"/>
    </location>
</feature>
<feature type="compositionally biased region" description="Acidic residues" evidence="1">
    <location>
        <begin position="1429"/>
        <end position="1448"/>
    </location>
</feature>
<evidence type="ECO:0000259" key="4">
    <source>
        <dbReference type="Pfam" id="PF23099"/>
    </source>
</evidence>
<feature type="domain" description="U3 small nucleolar RNA-associated protein 20" evidence="3">
    <location>
        <begin position="1509"/>
        <end position="1725"/>
    </location>
</feature>
<dbReference type="InterPro" id="IPR011430">
    <property type="entry name" value="UTP20_N"/>
</dbReference>
<dbReference type="Pfam" id="PF20416">
    <property type="entry name" value="UTP20"/>
    <property type="match status" value="1"/>
</dbReference>
<dbReference type="Pfam" id="PF23099">
    <property type="entry name" value="UTP20_C"/>
    <property type="match status" value="1"/>
</dbReference>
<feature type="domain" description="U3 small nucleolar RNA-associated protein 20 N-terminal" evidence="2">
    <location>
        <begin position="611"/>
        <end position="1218"/>
    </location>
</feature>
<evidence type="ECO:0000313" key="6">
    <source>
        <dbReference type="Proteomes" id="UP001329430"/>
    </source>
</evidence>
<sequence length="2441" mass="278706">ASNGCGKLLFEVIHGVNGQFHSCAETVLPFLIESLENERLPNATLFEIVEEVITNVCTRIKASKSELFWKVCIGNIERLLSKPVTDDSVRYIERNLKLLGQAVEYKGGRLLAAPLPLVNVIVKLMSVEDLPKRVLLLVSQITILILLSETICLPQENAGTLTRKILSNSKIVLHFVDHIKTYSGFEPLILPTFLQHGHANGLTGDFLQVLTKVVLHKSPPCQGGLSLAAWSKYPIELGDCNQKVIDLLNVCKDVDNYICALICLPHLSIESESVSDILTCNVKVLCDSLTSVHDPKTSFLLLASVECAIHLSLPGTNAWLDLITDTVLPLSVKPQFVTALKILDLYLTSIADSSLITFDLLLKIHKTLVVNFNSPYHEIRLHTAHIYTLFSHLPELSTEWRIFHLCYDVESISPQIQTYRTQLQNLELLSFEKPQMNLCKDTEFRTVPLRYLCGVLYMNFRLLWEPTIKIITTHADGLALNDFWDVFVDELRLAAINVVNSPTHEQHKLDVECEFLQELYQSAYRFEMKPDFVNYRLLLWKALANFPELAEKKTRDVSDLFLQFIEEEYIKSNGEIAIKWNIRENKMDESLIDDSSPKKTLAKPRGLNKLKLLLHHLTVFTKVRVPKRMYREPELYKLYYELLPHKNHDVQKLALDCIMTYNNKSLVPYRDHLYNLINEKNVKEELATFRVDTESSVVQAEHRESLIPVVLNIVYSKMFAKTGLRTGGKSSGQLRRNLVLRFLAGCEKSEMFSFIHMTFRFYSKLFEDDLASVTQKVDLEDVIPPKRLQSTLNLLSIVFEHFGGLGGDDLLAFLLKVLFTIGAILKGVFQQIGNVHAGYSAILRNLRVSAIKILGRFFEHFESYPWSNEEINNVFSVFVWPYLDKLTVEGIHSPTALLKLFAQWGSNPKYFPLLVKHERDNLSQSILPHVATLLVNKNSHITVRNLIMEMFEKLLSLELHEIEQALSTVDDVPPIDREHEKLKDLNYGSCITLPHIPALLEVIKRKLSTKFQKINQREITILSRISELIWEPEVCDEVLTLLLPLTLTKCNENEELLIKHVTTISNLLRNVLNPQQHLKQLAPLFAYIYHPSCRKILCATLSGISQLDTLANLVDQLNAWDDQWVDQPNFEQRLAGFKTVRQLVTEDKIDVTMGVYLIYTCWYLISNETDLSLKENASHCWKNVAVYLVRRYEEKSEHFNYILNDVLFDLIRKGLKGQNPDVCSESISLLGHMARECPDSNIVLQDFNKLTCKEDFEVDFFENLVHLQAHRHERALLKFARVFRTQKKVAHSRTLTQFVLPIISIYLCKPKYAGNSKIIKAAVLALKTVCRFLPWHQYEGVLRFYLRKLHSDFLYQDQLVKSTVAILEAFHFDLSKGHVIPIKVQEEAIKVQEEEGDQGEKKVEEIMDEIEKEEDVEEKGEEGDIKEQAEEEVDTVVDEESEELAEDATDDDDMIKPINRLHMLNHSSATKVIKTIQLVLLPQLHKAFTEMTKHDKLHKVNRKKLSVEKEEEDISRIPISLAVIKLLQQLPREILDANVPRIFLKLSTFLKSRHFNVRCAARETLQKIMVGLGPKYLGSLLNEMSTILARGYQIHVLISTVNSILVLLKGHYQPTDMDRVLLTIIDMCKNELFGDIAKEKEVKQIGAKVPEAKTISGFSIFQILAQHITEHCFMDLILSLRELLITSHSFKVINKVRECFRCIALGLVENTFITTESLLKFAYGTASESIPRLLAGDAKPKPEVKGRELLEKPKGDCFIIPPAPLSRSAHFKVKTSSKSNAHVIVEFGLSLCNHLLTKEKCKGEEFKSFLDPFIPVFKNSLQSRHVKLSTVTLQCLHRVFFYDLPSLRENITEIAEIIFEILHKYASAGLGKGDNFDLVLAAFKAMAVIVRDVKYHTIANSQLKTLLLYVEQDLNDNDRQAIAFTLLKAIIHRKMMAAEMHTVMRQVAELSVTSELHHVRVQARSVFNHFIMNYPLKKKVDSHIAFYVSQTKYPVQSGRESAIEMIQTFINNFPIPVLAQYSATFLVTLGAQMINDDVADCRKMIASCLTEMFKRLPKPDTDTLFDMMIIWLEDEKILHRQLAAQVCGLLVSVEKSSFESRLPTLIPVLIRQFEKNHNQPGQYVLLKISEPEGQPKDHHLFQVYQMLLKICASCPSFLKETGTVQTLSEYSQNLLSYPHEWVRLGAAQFLGFVLSSLDVTKLSNLLLSKGMEEGYLNSAPAPGIKSLTLDLCAQLDPGYVKTDLAEQVIKNLLFVARVLQSVRLPPLQHDEEKIVNLLWLVKCLRRTVNAEIIKTPANVTIRTAVFKWIAAVTSVLDVDSISNVAHHLLAPLAREMRTTDTDIGLKQLAKEVSGMLQNKVGIERYTSILATIEQNSDIRKAQRKRERTQLAITDPELYAQKKIRLNENKKESKKRKMIVMKGKGIKVKKRRVLDFDDSELI</sequence>
<gene>
    <name evidence="5" type="ORF">RI129_011366</name>
</gene>
<protein>
    <recommendedName>
        <fullName evidence="7">Small subunit processome component 20 homolog</fullName>
    </recommendedName>
</protein>
<evidence type="ECO:0008006" key="7">
    <source>
        <dbReference type="Google" id="ProtNLM"/>
    </source>
</evidence>
<dbReference type="GO" id="GO:0030686">
    <property type="term" value="C:90S preribosome"/>
    <property type="evidence" value="ECO:0007669"/>
    <property type="project" value="TreeGrafter"/>
</dbReference>
<dbReference type="EMBL" id="JAVRBK010000008">
    <property type="protein sequence ID" value="KAK5640555.1"/>
    <property type="molecule type" value="Genomic_DNA"/>
</dbReference>
<dbReference type="InterPro" id="IPR016024">
    <property type="entry name" value="ARM-type_fold"/>
</dbReference>
<evidence type="ECO:0000313" key="5">
    <source>
        <dbReference type="EMBL" id="KAK5640555.1"/>
    </source>
</evidence>
<organism evidence="5 6">
    <name type="scientific">Pyrocoelia pectoralis</name>
    <dbReference type="NCBI Taxonomy" id="417401"/>
    <lineage>
        <taxon>Eukaryota</taxon>
        <taxon>Metazoa</taxon>
        <taxon>Ecdysozoa</taxon>
        <taxon>Arthropoda</taxon>
        <taxon>Hexapoda</taxon>
        <taxon>Insecta</taxon>
        <taxon>Pterygota</taxon>
        <taxon>Neoptera</taxon>
        <taxon>Endopterygota</taxon>
        <taxon>Coleoptera</taxon>
        <taxon>Polyphaga</taxon>
        <taxon>Elateriformia</taxon>
        <taxon>Elateroidea</taxon>
        <taxon>Lampyridae</taxon>
        <taxon>Lampyrinae</taxon>
        <taxon>Pyrocoelia</taxon>
    </lineage>
</organism>
<proteinExistence type="predicted"/>
<name>A0AAN7V0Z3_9COLE</name>
<evidence type="ECO:0000259" key="3">
    <source>
        <dbReference type="Pfam" id="PF20416"/>
    </source>
</evidence>
<keyword evidence="6" id="KW-1185">Reference proteome</keyword>
<feature type="non-terminal residue" evidence="5">
    <location>
        <position position="1"/>
    </location>
</feature>
<comment type="caution">
    <text evidence="5">The sequence shown here is derived from an EMBL/GenBank/DDBJ whole genome shotgun (WGS) entry which is preliminary data.</text>
</comment>
<dbReference type="InterPro" id="IPR052575">
    <property type="entry name" value="SSU_processome_comp_20"/>
</dbReference>
<accession>A0AAN7V0Z3</accession>
<dbReference type="PANTHER" id="PTHR17695:SF11">
    <property type="entry name" value="SMALL SUBUNIT PROCESSOME COMPONENT 20 HOMOLOG"/>
    <property type="match status" value="1"/>
</dbReference>
<dbReference type="InterPro" id="IPR046523">
    <property type="entry name" value="UTP20_dom"/>
</dbReference>
<reference evidence="5 6" key="1">
    <citation type="journal article" date="2024" name="Insects">
        <title>An Improved Chromosome-Level Genome Assembly of the Firefly Pyrocoelia pectoralis.</title>
        <authorList>
            <person name="Fu X."/>
            <person name="Meyer-Rochow V.B."/>
            <person name="Ballantyne L."/>
            <person name="Zhu X."/>
        </authorList>
    </citation>
    <scope>NUCLEOTIDE SEQUENCE [LARGE SCALE GENOMIC DNA]</scope>
    <source>
        <strain evidence="5">XCY_ONT2</strain>
    </source>
</reference>
<dbReference type="GO" id="GO:0032040">
    <property type="term" value="C:small-subunit processome"/>
    <property type="evidence" value="ECO:0007669"/>
    <property type="project" value="TreeGrafter"/>
</dbReference>